<dbReference type="PROSITE" id="PS51332">
    <property type="entry name" value="B12_BINDING"/>
    <property type="match status" value="1"/>
</dbReference>
<evidence type="ECO:0000259" key="5">
    <source>
        <dbReference type="PROSITE" id="PS51337"/>
    </source>
</evidence>
<dbReference type="FunFam" id="3.40.50.280:FF:000003">
    <property type="entry name" value="Dimethylamine methyltransferase corrinoid protein"/>
    <property type="match status" value="1"/>
</dbReference>
<keyword evidence="7" id="KW-1185">Reference proteome</keyword>
<dbReference type="Pfam" id="PF02607">
    <property type="entry name" value="B12-binding_2"/>
    <property type="match status" value="1"/>
</dbReference>
<dbReference type="SUPFAM" id="SSF47644">
    <property type="entry name" value="Methionine synthase domain"/>
    <property type="match status" value="1"/>
</dbReference>
<keyword evidence="3" id="KW-0170">Cobalt</keyword>
<dbReference type="SMART" id="SM01018">
    <property type="entry name" value="B12-binding_2"/>
    <property type="match status" value="1"/>
</dbReference>
<evidence type="ECO:0000256" key="3">
    <source>
        <dbReference type="ARBA" id="ARBA00023285"/>
    </source>
</evidence>
<feature type="domain" description="B12-binding" evidence="4">
    <location>
        <begin position="88"/>
        <end position="209"/>
    </location>
</feature>
<dbReference type="OrthoDB" id="9783599at2"/>
<dbReference type="Gene3D" id="1.10.1240.10">
    <property type="entry name" value="Methionine synthase domain"/>
    <property type="match status" value="1"/>
</dbReference>
<dbReference type="RefSeq" id="WP_044666297.1">
    <property type="nucleotide sequence ID" value="NZ_CDRZ01000298.1"/>
</dbReference>
<dbReference type="GO" id="GO:0046653">
    <property type="term" value="P:tetrahydrofolate metabolic process"/>
    <property type="evidence" value="ECO:0007669"/>
    <property type="project" value="TreeGrafter"/>
</dbReference>
<evidence type="ECO:0000313" key="7">
    <source>
        <dbReference type="Proteomes" id="UP000046155"/>
    </source>
</evidence>
<dbReference type="PANTHER" id="PTHR45833">
    <property type="entry name" value="METHIONINE SYNTHASE"/>
    <property type="match status" value="1"/>
</dbReference>
<dbReference type="GO" id="GO:0031419">
    <property type="term" value="F:cobalamin binding"/>
    <property type="evidence" value="ECO:0007669"/>
    <property type="project" value="InterPro"/>
</dbReference>
<dbReference type="PANTHER" id="PTHR45833:SF1">
    <property type="entry name" value="METHIONINE SYNTHASE"/>
    <property type="match status" value="1"/>
</dbReference>
<dbReference type="InterPro" id="IPR003759">
    <property type="entry name" value="Cbl-bd_cap"/>
</dbReference>
<dbReference type="InterPro" id="IPR036724">
    <property type="entry name" value="Cobalamin-bd_sf"/>
</dbReference>
<dbReference type="InterPro" id="IPR050554">
    <property type="entry name" value="Met_Synthase/Corrinoid"/>
</dbReference>
<dbReference type="GO" id="GO:0050667">
    <property type="term" value="P:homocysteine metabolic process"/>
    <property type="evidence" value="ECO:0007669"/>
    <property type="project" value="TreeGrafter"/>
</dbReference>
<dbReference type="CDD" id="cd02070">
    <property type="entry name" value="corrinoid_protein_B12-BD"/>
    <property type="match status" value="1"/>
</dbReference>
<name>A0A0B7MQX2_9FIRM</name>
<comment type="similarity">
    <text evidence="1">Belongs to the methylamine corrinoid protein family.</text>
</comment>
<evidence type="ECO:0000259" key="4">
    <source>
        <dbReference type="PROSITE" id="PS51332"/>
    </source>
</evidence>
<accession>A0A0B7MQX2</accession>
<dbReference type="GO" id="GO:0046872">
    <property type="term" value="F:metal ion binding"/>
    <property type="evidence" value="ECO:0007669"/>
    <property type="project" value="UniProtKB-KW"/>
</dbReference>
<gene>
    <name evidence="6" type="primary">mtbC</name>
    <name evidence="6" type="ORF">SSCH_960023</name>
</gene>
<dbReference type="GO" id="GO:0008705">
    <property type="term" value="F:methionine synthase activity"/>
    <property type="evidence" value="ECO:0007669"/>
    <property type="project" value="TreeGrafter"/>
</dbReference>
<dbReference type="GO" id="GO:0005829">
    <property type="term" value="C:cytosol"/>
    <property type="evidence" value="ECO:0007669"/>
    <property type="project" value="TreeGrafter"/>
</dbReference>
<dbReference type="InterPro" id="IPR036594">
    <property type="entry name" value="Meth_synthase_dom"/>
</dbReference>
<reference evidence="7" key="1">
    <citation type="submission" date="2015-01" db="EMBL/GenBank/DDBJ databases">
        <authorList>
            <person name="Manzoor Shahid"/>
            <person name="Zubair Saima"/>
        </authorList>
    </citation>
    <scope>NUCLEOTIDE SEQUENCE [LARGE SCALE GENOMIC DNA]</scope>
    <source>
        <strain evidence="7">Sp3</strain>
    </source>
</reference>
<dbReference type="AlphaFoldDB" id="A0A0B7MQX2"/>
<protein>
    <submittedName>
        <fullName evidence="6">Dimethylamine corrinoid protein 1</fullName>
    </submittedName>
</protein>
<evidence type="ECO:0000256" key="2">
    <source>
        <dbReference type="ARBA" id="ARBA00022723"/>
    </source>
</evidence>
<dbReference type="PROSITE" id="PS51337">
    <property type="entry name" value="B12_BINDING_NTER"/>
    <property type="match status" value="1"/>
</dbReference>
<evidence type="ECO:0000256" key="1">
    <source>
        <dbReference type="ARBA" id="ARBA00010854"/>
    </source>
</evidence>
<evidence type="ECO:0000313" key="6">
    <source>
        <dbReference type="EMBL" id="CEO90563.1"/>
    </source>
</evidence>
<proteinExistence type="inferred from homology"/>
<dbReference type="Gene3D" id="3.40.50.280">
    <property type="entry name" value="Cobalamin-binding domain"/>
    <property type="match status" value="1"/>
</dbReference>
<dbReference type="InterPro" id="IPR006158">
    <property type="entry name" value="Cobalamin-bd"/>
</dbReference>
<sequence>MATIENLSKCVIRGNVAKTKKMTQALIDEGAVPLDIINKGLIAGMNVVGVRFKNGEMFVPEVMVAAKAMSQGIEIVKPLIAETDMPSAGKVLLGTVKGDLHDIGKNLVGIMLESSGYTVIDIGIDKSPESFVNAIKEHQPHIMGMSALLTTTMLHMKDTIELMKEEGLGHVKAIVGGAPISQDFADEVGADGFAPDAASAVDLCNALLS</sequence>
<dbReference type="Pfam" id="PF02310">
    <property type="entry name" value="B12-binding"/>
    <property type="match status" value="1"/>
</dbReference>
<keyword evidence="2" id="KW-0479">Metal-binding</keyword>
<organism evidence="6 7">
    <name type="scientific">Syntrophaceticus schinkii</name>
    <dbReference type="NCBI Taxonomy" id="499207"/>
    <lineage>
        <taxon>Bacteria</taxon>
        <taxon>Bacillati</taxon>
        <taxon>Bacillota</taxon>
        <taxon>Clostridia</taxon>
        <taxon>Thermoanaerobacterales</taxon>
        <taxon>Thermoanaerobacterales Family III. Incertae Sedis</taxon>
        <taxon>Syntrophaceticus</taxon>
    </lineage>
</organism>
<dbReference type="EMBL" id="CDRZ01000298">
    <property type="protein sequence ID" value="CEO90563.1"/>
    <property type="molecule type" value="Genomic_DNA"/>
</dbReference>
<dbReference type="Proteomes" id="UP000046155">
    <property type="component" value="Unassembled WGS sequence"/>
</dbReference>
<feature type="domain" description="B12-binding N-terminal" evidence="5">
    <location>
        <begin position="1"/>
        <end position="88"/>
    </location>
</feature>
<dbReference type="SUPFAM" id="SSF52242">
    <property type="entry name" value="Cobalamin (vitamin B12)-binding domain"/>
    <property type="match status" value="1"/>
</dbReference>